<dbReference type="EMBL" id="KQ965814">
    <property type="protein sequence ID" value="KXS10760.1"/>
    <property type="molecule type" value="Genomic_DNA"/>
</dbReference>
<reference evidence="2 3" key="1">
    <citation type="journal article" date="2015" name="Genome Biol. Evol.">
        <title>Phylogenomic analyses indicate that early fungi evolved digesting cell walls of algal ancestors of land plants.</title>
        <authorList>
            <person name="Chang Y."/>
            <person name="Wang S."/>
            <person name="Sekimoto S."/>
            <person name="Aerts A.L."/>
            <person name="Choi C."/>
            <person name="Clum A."/>
            <person name="LaButti K.M."/>
            <person name="Lindquist E.A."/>
            <person name="Yee Ngan C."/>
            <person name="Ohm R.A."/>
            <person name="Salamov A.A."/>
            <person name="Grigoriev I.V."/>
            <person name="Spatafora J.W."/>
            <person name="Berbee M.L."/>
        </authorList>
    </citation>
    <scope>NUCLEOTIDE SEQUENCE [LARGE SCALE GENOMIC DNA]</scope>
    <source>
        <strain evidence="2 3">JEL478</strain>
    </source>
</reference>
<feature type="compositionally biased region" description="Basic and acidic residues" evidence="1">
    <location>
        <begin position="327"/>
        <end position="337"/>
    </location>
</feature>
<evidence type="ECO:0000313" key="3">
    <source>
        <dbReference type="Proteomes" id="UP000070544"/>
    </source>
</evidence>
<sequence>MTFTYGIGGSGSQSRDWVAVIWSFHSVRALQPLSWAVSCRVKPWWERESGTMQVFCRESAPHSLPRRTAWFGRVCGMAFLRGVKGSRTEDEEYWEVPSNAHEVTRDGRFAGGSWNSGTPGSMGPGNMDPTVDDQGIVPGSVGNNVMDGRARIAAFSLVPTATRSSKLRVHVGQSFGRIKREPSGLREHCDFGPRNTGGVGAGVGCGGITLGWQPGSPAQTTVGGRIRLSRGVGHCWVWVRKALSKTHVRVDPTAPSWNATCSFLRASLCPTTLSHHPPGCPAFAPRFHTGRHALHLTLSAQASILLAHIATLFSVPVDAARCTQNPDHLRMPSDDPTRGQVGKGEQDGSCGVRCCDLGALFGGLSGGVGGERQADDEIKTHLGIGKWTHPRCGMKPVNASQPSRGTGGAPSFVNFCSLLPAGPSVLDLGPNVSVSLFRLPAQSLSPLSLYVAQLAQLLPFARAVGTTMTKRSTEHPRELACRRTSVGSLLEQDDVFGKATKLENGATNRTVSDLAGGEEMEMLEYLARRKGMVDLGGNVPCSFRTGVSAVKMLLSFSLVVAGMREQAVPGTSKADPVRAMAATAKRIACFSLWRGASGGMGWEFAERNRSEKVTRMVFRREITKPRLQRWAKGKLGKGKAGQMATWSAERRCRPPRFGDLQRLNGRVGGMRGLEGVESGRIPRCSTEAWIGHMLSLLIGRKRQSGRVDGSAVGGSGSAKTALGKDKDLPPGGKLDKAAEATGTKQNDPQCKENGVEFVPVSAGAAGYFV</sequence>
<dbReference type="AlphaFoldDB" id="A0A139A1U1"/>
<feature type="compositionally biased region" description="Basic and acidic residues" evidence="1">
    <location>
        <begin position="722"/>
        <end position="738"/>
    </location>
</feature>
<proteinExistence type="predicted"/>
<gene>
    <name evidence="2" type="ORF">M427DRAFT_47738</name>
</gene>
<organism evidence="2 3">
    <name type="scientific">Gonapodya prolifera (strain JEL478)</name>
    <name type="common">Monoblepharis prolifera</name>
    <dbReference type="NCBI Taxonomy" id="1344416"/>
    <lineage>
        <taxon>Eukaryota</taxon>
        <taxon>Fungi</taxon>
        <taxon>Fungi incertae sedis</taxon>
        <taxon>Chytridiomycota</taxon>
        <taxon>Chytridiomycota incertae sedis</taxon>
        <taxon>Monoblepharidomycetes</taxon>
        <taxon>Monoblepharidales</taxon>
        <taxon>Gonapodyaceae</taxon>
        <taxon>Gonapodya</taxon>
    </lineage>
</organism>
<feature type="region of interest" description="Disordered" evidence="1">
    <location>
        <begin position="705"/>
        <end position="752"/>
    </location>
</feature>
<evidence type="ECO:0000256" key="1">
    <source>
        <dbReference type="SAM" id="MobiDB-lite"/>
    </source>
</evidence>
<feature type="region of interest" description="Disordered" evidence="1">
    <location>
        <begin position="324"/>
        <end position="344"/>
    </location>
</feature>
<evidence type="ECO:0000313" key="2">
    <source>
        <dbReference type="EMBL" id="KXS10760.1"/>
    </source>
</evidence>
<dbReference type="Proteomes" id="UP000070544">
    <property type="component" value="Unassembled WGS sequence"/>
</dbReference>
<keyword evidence="3" id="KW-1185">Reference proteome</keyword>
<name>A0A139A1U1_GONPJ</name>
<protein>
    <submittedName>
        <fullName evidence="2">Uncharacterized protein</fullName>
    </submittedName>
</protein>
<accession>A0A139A1U1</accession>